<dbReference type="EMBL" id="JAUSUD010000003">
    <property type="protein sequence ID" value="MDQ0229851.1"/>
    <property type="molecule type" value="Genomic_DNA"/>
</dbReference>
<sequence length="32" mass="3792">MKPKKNRSQFQNRLHKSDEAEKESEPYPKSSS</sequence>
<reference evidence="2 3" key="1">
    <citation type="submission" date="2023-07" db="EMBL/GenBank/DDBJ databases">
        <title>Genomic Encyclopedia of Type Strains, Phase IV (KMG-IV): sequencing the most valuable type-strain genomes for metagenomic binning, comparative biology and taxonomic classification.</title>
        <authorList>
            <person name="Goeker M."/>
        </authorList>
    </citation>
    <scope>NUCLEOTIDE SEQUENCE [LARGE SCALE GENOMIC DNA]</scope>
    <source>
        <strain evidence="2 3">DSM 29005</strain>
    </source>
</reference>
<name>A0ABT9ZDF5_9BACI</name>
<organism evidence="2 3">
    <name type="scientific">Metabacillus malikii</name>
    <dbReference type="NCBI Taxonomy" id="1504265"/>
    <lineage>
        <taxon>Bacteria</taxon>
        <taxon>Bacillati</taxon>
        <taxon>Bacillota</taxon>
        <taxon>Bacilli</taxon>
        <taxon>Bacillales</taxon>
        <taxon>Bacillaceae</taxon>
        <taxon>Metabacillus</taxon>
    </lineage>
</organism>
<accession>A0ABT9ZDF5</accession>
<dbReference type="Proteomes" id="UP001234495">
    <property type="component" value="Unassembled WGS sequence"/>
</dbReference>
<protein>
    <recommendedName>
        <fullName evidence="4">YfhD family protein</fullName>
    </recommendedName>
</protein>
<feature type="region of interest" description="Disordered" evidence="1">
    <location>
        <begin position="1"/>
        <end position="32"/>
    </location>
</feature>
<proteinExistence type="predicted"/>
<evidence type="ECO:0000313" key="3">
    <source>
        <dbReference type="Proteomes" id="UP001234495"/>
    </source>
</evidence>
<evidence type="ECO:0008006" key="4">
    <source>
        <dbReference type="Google" id="ProtNLM"/>
    </source>
</evidence>
<evidence type="ECO:0000313" key="2">
    <source>
        <dbReference type="EMBL" id="MDQ0229851.1"/>
    </source>
</evidence>
<evidence type="ECO:0000256" key="1">
    <source>
        <dbReference type="SAM" id="MobiDB-lite"/>
    </source>
</evidence>
<keyword evidence="3" id="KW-1185">Reference proteome</keyword>
<comment type="caution">
    <text evidence="2">The sequence shown here is derived from an EMBL/GenBank/DDBJ whole genome shotgun (WGS) entry which is preliminary data.</text>
</comment>
<gene>
    <name evidence="2" type="ORF">J2S19_001103</name>
</gene>
<feature type="compositionally biased region" description="Basic and acidic residues" evidence="1">
    <location>
        <begin position="15"/>
        <end position="26"/>
    </location>
</feature>